<dbReference type="PANTHER" id="PTHR44858:SF1">
    <property type="entry name" value="UDP-N-ACETYLGLUCOSAMINE--PEPTIDE N-ACETYLGLUCOSAMINYLTRANSFERASE SPINDLY-RELATED"/>
    <property type="match status" value="1"/>
</dbReference>
<evidence type="ECO:0000313" key="4">
    <source>
        <dbReference type="EMBL" id="MBM6819856.1"/>
    </source>
</evidence>
<dbReference type="Pfam" id="PF13181">
    <property type="entry name" value="TPR_8"/>
    <property type="match status" value="1"/>
</dbReference>
<protein>
    <submittedName>
        <fullName evidence="4">Tetratricopeptide repeat protein</fullName>
    </submittedName>
</protein>
<feature type="repeat" description="TPR" evidence="3">
    <location>
        <begin position="55"/>
        <end position="88"/>
    </location>
</feature>
<feature type="repeat" description="TPR" evidence="3">
    <location>
        <begin position="21"/>
        <end position="54"/>
    </location>
</feature>
<keyword evidence="5" id="KW-1185">Reference proteome</keyword>
<dbReference type="SMART" id="SM00028">
    <property type="entry name" value="TPR"/>
    <property type="match status" value="3"/>
</dbReference>
<dbReference type="RefSeq" id="WP_204572386.1">
    <property type="nucleotide sequence ID" value="NZ_JACJLL010000066.1"/>
</dbReference>
<evidence type="ECO:0000256" key="2">
    <source>
        <dbReference type="ARBA" id="ARBA00022803"/>
    </source>
</evidence>
<dbReference type="Proteomes" id="UP000767334">
    <property type="component" value="Unassembled WGS sequence"/>
</dbReference>
<keyword evidence="2 3" id="KW-0802">TPR repeat</keyword>
<dbReference type="EMBL" id="JACJLL010000066">
    <property type="protein sequence ID" value="MBM6819856.1"/>
    <property type="molecule type" value="Genomic_DNA"/>
</dbReference>
<gene>
    <name evidence="4" type="ORF">H6A19_11000</name>
</gene>
<evidence type="ECO:0000313" key="5">
    <source>
        <dbReference type="Proteomes" id="UP000767334"/>
    </source>
</evidence>
<dbReference type="InterPro" id="IPR011990">
    <property type="entry name" value="TPR-like_helical_dom_sf"/>
</dbReference>
<dbReference type="PANTHER" id="PTHR44858">
    <property type="entry name" value="TETRATRICOPEPTIDE REPEAT PROTEIN 6"/>
    <property type="match status" value="1"/>
</dbReference>
<evidence type="ECO:0000256" key="1">
    <source>
        <dbReference type="ARBA" id="ARBA00022737"/>
    </source>
</evidence>
<dbReference type="PROSITE" id="PS50005">
    <property type="entry name" value="TPR"/>
    <property type="match status" value="2"/>
</dbReference>
<evidence type="ECO:0000256" key="3">
    <source>
        <dbReference type="PROSITE-ProRule" id="PRU00339"/>
    </source>
</evidence>
<comment type="caution">
    <text evidence="4">The sequence shown here is derived from an EMBL/GenBank/DDBJ whole genome shotgun (WGS) entry which is preliminary data.</text>
</comment>
<dbReference type="Pfam" id="PF13431">
    <property type="entry name" value="TPR_17"/>
    <property type="match status" value="2"/>
</dbReference>
<proteinExistence type="predicted"/>
<organism evidence="4 5">
    <name type="scientific">Clostridium saudiense</name>
    <dbReference type="NCBI Taxonomy" id="1414720"/>
    <lineage>
        <taxon>Bacteria</taxon>
        <taxon>Bacillati</taxon>
        <taxon>Bacillota</taxon>
        <taxon>Clostridia</taxon>
        <taxon>Eubacteriales</taxon>
        <taxon>Clostridiaceae</taxon>
        <taxon>Clostridium</taxon>
    </lineage>
</organism>
<reference evidence="4 5" key="1">
    <citation type="journal article" date="2021" name="Sci. Rep.">
        <title>The distribution of antibiotic resistance genes in chicken gut microbiota commensals.</title>
        <authorList>
            <person name="Juricova H."/>
            <person name="Matiasovicova J."/>
            <person name="Kubasova T."/>
            <person name="Cejkova D."/>
            <person name="Rychlik I."/>
        </authorList>
    </citation>
    <scope>NUCLEOTIDE SEQUENCE [LARGE SCALE GENOMIC DNA]</scope>
    <source>
        <strain evidence="4 5">An435</strain>
    </source>
</reference>
<dbReference type="InterPro" id="IPR019734">
    <property type="entry name" value="TPR_rpt"/>
</dbReference>
<dbReference type="Gene3D" id="1.25.40.10">
    <property type="entry name" value="Tetratricopeptide repeat domain"/>
    <property type="match status" value="1"/>
</dbReference>
<sequence>IYSKANLEYMEKALEIDKNHFRILFNMGVFNKKLGNLELAEEYYKKSIEQDPYYPYSYLNYAVMYKEKGDYNRAIEIINEGILENEDRGFLYYNRACFYTAINKLDLALDDILKAIELNDFFEEYMKEDEELNAIRELERYKEMFK</sequence>
<dbReference type="NCBIfam" id="NF047558">
    <property type="entry name" value="TPR_END_plus"/>
    <property type="match status" value="1"/>
</dbReference>
<keyword evidence="1" id="KW-0677">Repeat</keyword>
<dbReference type="SUPFAM" id="SSF48452">
    <property type="entry name" value="TPR-like"/>
    <property type="match status" value="1"/>
</dbReference>
<name>A0ABS2FHN9_9CLOT</name>
<dbReference type="InterPro" id="IPR050498">
    <property type="entry name" value="Ycf3"/>
</dbReference>
<accession>A0ABS2FHN9</accession>
<feature type="non-terminal residue" evidence="4">
    <location>
        <position position="1"/>
    </location>
</feature>